<dbReference type="EMBL" id="VVIQ01000002">
    <property type="protein sequence ID" value="MUL27104.1"/>
    <property type="molecule type" value="Genomic_DNA"/>
</dbReference>
<dbReference type="AlphaFoldDB" id="A0A7C9HDY5"/>
<evidence type="ECO:0000313" key="1">
    <source>
        <dbReference type="EMBL" id="MUL27104.1"/>
    </source>
</evidence>
<organism evidence="1 2">
    <name type="scientific">Prevotella vespertina</name>
    <dbReference type="NCBI Taxonomy" id="2608404"/>
    <lineage>
        <taxon>Bacteria</taxon>
        <taxon>Pseudomonadati</taxon>
        <taxon>Bacteroidota</taxon>
        <taxon>Bacteroidia</taxon>
        <taxon>Bacteroidales</taxon>
        <taxon>Prevotellaceae</taxon>
        <taxon>Prevotella</taxon>
    </lineage>
</organism>
<protein>
    <submittedName>
        <fullName evidence="1">Uncharacterized protein</fullName>
    </submittedName>
</protein>
<keyword evidence="2" id="KW-1185">Reference proteome</keyword>
<accession>A0A7C9HDY5</accession>
<name>A0A7C9HDY5_9BACT</name>
<reference evidence="1 2" key="1">
    <citation type="submission" date="2019-09" db="EMBL/GenBank/DDBJ databases">
        <title>Prevotella A2879 sp. nov., isolated from an abscess of a patient.</title>
        <authorList>
            <person name="Buhl M."/>
            <person name="Oberhettinger P."/>
        </authorList>
    </citation>
    <scope>NUCLEOTIDE SEQUENCE [LARGE SCALE GENOMIC DNA]</scope>
    <source>
        <strain evidence="1 2">A2879</strain>
    </source>
</reference>
<proteinExistence type="predicted"/>
<dbReference type="RefSeq" id="WP_155715147.1">
    <property type="nucleotide sequence ID" value="NZ_VVIQ01000002.1"/>
</dbReference>
<comment type="caution">
    <text evidence="1">The sequence shown here is derived from an EMBL/GenBank/DDBJ whole genome shotgun (WGS) entry which is preliminary data.</text>
</comment>
<dbReference type="Proteomes" id="UP000482295">
    <property type="component" value="Unassembled WGS sequence"/>
</dbReference>
<evidence type="ECO:0000313" key="2">
    <source>
        <dbReference type="Proteomes" id="UP000482295"/>
    </source>
</evidence>
<sequence>MKLKMILIAALSVAVTTIYGQNDMRSLSQCERVAFSDFKSVHPFEYIKKDNNWQLLYMLRTPNTAKGLRKAGLSFNDDQLSYLQKAGMIKQVEGDKWQTILPIFDVEQTAALRQLSRLIATNVMDKSEADYRQLVTELGKSNFADNAFSIAFSYVLDGLIWDAIAPDRYKLDNKADWKGMVWVLCEPRKKTQFGTNSYGPIQETWTRTSLKNAPQHADLMPLAQCLLDNEGLKDATIIDHLKPYGIVDETGKLQIPVIDREKQDSVNILCHRLSDSLTSAVKDNITRAQEITKIDDKRTSIVLFHEIMWDTVDLLQARNLVKVPEVLTNEAAPKEQFRNIIFVIE</sequence>
<gene>
    <name evidence="1" type="ORF">F0475_01915</name>
</gene>